<dbReference type="Proteomes" id="UP000291269">
    <property type="component" value="Unassembled WGS sequence"/>
</dbReference>
<accession>A0A4Q2KBH5</accession>
<protein>
    <recommendedName>
        <fullName evidence="6">PucR family transcriptional regulator</fullName>
    </recommendedName>
</protein>
<evidence type="ECO:0000313" key="5">
    <source>
        <dbReference type="Proteomes" id="UP000291269"/>
    </source>
</evidence>
<dbReference type="InterPro" id="IPR025736">
    <property type="entry name" value="PucR_C-HTH_dom"/>
</dbReference>
<feature type="domain" description="CdaR GGDEF-like" evidence="3">
    <location>
        <begin position="131"/>
        <end position="232"/>
    </location>
</feature>
<dbReference type="Pfam" id="PF17853">
    <property type="entry name" value="GGDEF_2"/>
    <property type="match status" value="1"/>
</dbReference>
<keyword evidence="5" id="KW-1185">Reference proteome</keyword>
<gene>
    <name evidence="4" type="ORF">ESZ91_06030</name>
</gene>
<name>A0A4Q2KBH5_9FIRM</name>
<comment type="caution">
    <text evidence="4">The sequence shown here is derived from an EMBL/GenBank/DDBJ whole genome shotgun (WGS) entry which is preliminary data.</text>
</comment>
<dbReference type="AlphaFoldDB" id="A0A4Q2KBH5"/>
<dbReference type="RefSeq" id="WP_129225127.1">
    <property type="nucleotide sequence ID" value="NZ_SDOZ01000002.1"/>
</dbReference>
<dbReference type="InterPro" id="IPR041522">
    <property type="entry name" value="CdaR_GGDEF"/>
</dbReference>
<organism evidence="4 5">
    <name type="scientific">Candidatus Borkfalkia ceftriaxoniphila</name>
    <dbReference type="NCBI Taxonomy" id="2508949"/>
    <lineage>
        <taxon>Bacteria</taxon>
        <taxon>Bacillati</taxon>
        <taxon>Bacillota</taxon>
        <taxon>Clostridia</taxon>
        <taxon>Christensenellales</taxon>
        <taxon>Christensenellaceae</taxon>
        <taxon>Candidatus Borkfalkia</taxon>
    </lineage>
</organism>
<dbReference type="EMBL" id="SDOZ01000002">
    <property type="protein sequence ID" value="RXZ61944.1"/>
    <property type="molecule type" value="Genomic_DNA"/>
</dbReference>
<dbReference type="OrthoDB" id="9792148at2"/>
<comment type="similarity">
    <text evidence="1">Belongs to the CdaR family.</text>
</comment>
<reference evidence="4 5" key="1">
    <citation type="journal article" date="2019" name="Gut">
        <title>Antibiotics-induced monodominance of a novel gut bacterial order.</title>
        <authorList>
            <person name="Hildebrand F."/>
            <person name="Moitinho-Silva L."/>
            <person name="Blasche S."/>
            <person name="Jahn M.T."/>
            <person name="Gossmann T.I."/>
            <person name="Heuerta-Cepas J."/>
            <person name="Hercog R."/>
            <person name="Luetge M."/>
            <person name="Bahram M."/>
            <person name="Pryszlak A."/>
            <person name="Alves R.J."/>
            <person name="Waszak S.M."/>
            <person name="Zhu A."/>
            <person name="Ye L."/>
            <person name="Costea P.I."/>
            <person name="Aalvink S."/>
            <person name="Belzer C."/>
            <person name="Forslund S.K."/>
            <person name="Sunagawa S."/>
            <person name="Hentschel U."/>
            <person name="Merten C."/>
            <person name="Patil K.R."/>
            <person name="Benes V."/>
            <person name="Bork P."/>
        </authorList>
    </citation>
    <scope>NUCLEOTIDE SEQUENCE [LARGE SCALE GENOMIC DNA]</scope>
    <source>
        <strain evidence="4 5">HDS1380</strain>
    </source>
</reference>
<dbReference type="InterPro" id="IPR051448">
    <property type="entry name" value="CdaR-like_regulators"/>
</dbReference>
<evidence type="ECO:0000259" key="3">
    <source>
        <dbReference type="Pfam" id="PF17853"/>
    </source>
</evidence>
<dbReference type="Gene3D" id="1.10.10.2840">
    <property type="entry name" value="PucR C-terminal helix-turn-helix domain"/>
    <property type="match status" value="1"/>
</dbReference>
<sequence>MNRELTKILKTVYENTGIDVLLYASDGSFIASATGRTFFRPVKLSFDTVFTDTESHRTHFKLYYKTDRLFGEIEGDGAVAANYAYMLSNLIENMAAREGNLSKEEYAKRILLGDCSGADVHKFKIKYAVPELPFYVLAVRSGQKIAEVLNISAQYVTNGVDFAVKIGERECVIVKFIEDDGEYQSSADFAFFLANSMYEELGLRVEIGVGGTFRRFEDACVSYQQAATALRMSSVFGSKGNVHTYREFILIKMLEDIPEGKLGDYLSVLLDKEAKELLRDEEMVNTAEEFLENSLNVSETSRNLFMHRNTLMYRLDKIERVMGLNLRKFSDAVTFRIITILFKLVK</sequence>
<evidence type="ECO:0000313" key="4">
    <source>
        <dbReference type="EMBL" id="RXZ61944.1"/>
    </source>
</evidence>
<evidence type="ECO:0008006" key="6">
    <source>
        <dbReference type="Google" id="ProtNLM"/>
    </source>
</evidence>
<proteinExistence type="inferred from homology"/>
<dbReference type="PANTHER" id="PTHR33744">
    <property type="entry name" value="CARBOHYDRATE DIACID REGULATOR"/>
    <property type="match status" value="1"/>
</dbReference>
<feature type="domain" description="PucR C-terminal helix-turn-helix" evidence="2">
    <location>
        <begin position="284"/>
        <end position="336"/>
    </location>
</feature>
<dbReference type="InterPro" id="IPR042070">
    <property type="entry name" value="PucR_C-HTH_sf"/>
</dbReference>
<dbReference type="Pfam" id="PF13556">
    <property type="entry name" value="HTH_30"/>
    <property type="match status" value="1"/>
</dbReference>
<evidence type="ECO:0000259" key="2">
    <source>
        <dbReference type="Pfam" id="PF13556"/>
    </source>
</evidence>
<dbReference type="PANTHER" id="PTHR33744:SF15">
    <property type="entry name" value="CARBOHYDRATE DIACID REGULATOR"/>
    <property type="match status" value="1"/>
</dbReference>
<evidence type="ECO:0000256" key="1">
    <source>
        <dbReference type="ARBA" id="ARBA00006754"/>
    </source>
</evidence>